<dbReference type="InterPro" id="IPR004358">
    <property type="entry name" value="Sig_transdc_His_kin-like_C"/>
</dbReference>
<dbReference type="GO" id="GO:0005886">
    <property type="term" value="C:plasma membrane"/>
    <property type="evidence" value="ECO:0007669"/>
    <property type="project" value="UniProtKB-SubCell"/>
</dbReference>
<feature type="domain" description="HAMP" evidence="19">
    <location>
        <begin position="502"/>
        <end position="554"/>
    </location>
</feature>
<dbReference type="CDD" id="cd16922">
    <property type="entry name" value="HATPase_EvgS-ArcB-TorS-like"/>
    <property type="match status" value="1"/>
</dbReference>
<dbReference type="CDD" id="cd17546">
    <property type="entry name" value="REC_hyHK_CKI1_RcsC-like"/>
    <property type="match status" value="1"/>
</dbReference>
<keyword evidence="15" id="KW-1133">Transmembrane helix</keyword>
<dbReference type="Gene3D" id="6.10.340.10">
    <property type="match status" value="1"/>
</dbReference>
<dbReference type="Pfam" id="PF02518">
    <property type="entry name" value="HATPase_c"/>
    <property type="match status" value="1"/>
</dbReference>
<dbReference type="InterPro" id="IPR003661">
    <property type="entry name" value="HisK_dim/P_dom"/>
</dbReference>
<evidence type="ECO:0000256" key="10">
    <source>
        <dbReference type="ARBA" id="ARBA00022840"/>
    </source>
</evidence>
<dbReference type="FunFam" id="1.10.287.130:FF:000001">
    <property type="entry name" value="Two-component sensor histidine kinase"/>
    <property type="match status" value="1"/>
</dbReference>
<evidence type="ECO:0000256" key="5">
    <source>
        <dbReference type="ARBA" id="ARBA00022475"/>
    </source>
</evidence>
<dbReference type="SUPFAM" id="SSF55874">
    <property type="entry name" value="ATPase domain of HSP90 chaperone/DNA topoisomerase II/histidine kinase"/>
    <property type="match status" value="1"/>
</dbReference>
<dbReference type="SMART" id="SM00387">
    <property type="entry name" value="HATPase_c"/>
    <property type="match status" value="1"/>
</dbReference>
<feature type="transmembrane region" description="Helical" evidence="15">
    <location>
        <begin position="48"/>
        <end position="67"/>
    </location>
</feature>
<dbReference type="SMART" id="SM00448">
    <property type="entry name" value="REC"/>
    <property type="match status" value="2"/>
</dbReference>
<feature type="modified residue" description="4-aspartylphosphate" evidence="13">
    <location>
        <position position="977"/>
    </location>
</feature>
<dbReference type="Gene3D" id="3.30.565.10">
    <property type="entry name" value="Histidine kinase-like ATPase, C-terminal domain"/>
    <property type="match status" value="1"/>
</dbReference>
<dbReference type="CDD" id="cd06225">
    <property type="entry name" value="HAMP"/>
    <property type="match status" value="1"/>
</dbReference>
<dbReference type="Proteomes" id="UP000528964">
    <property type="component" value="Unassembled WGS sequence"/>
</dbReference>
<dbReference type="InterPro" id="IPR013656">
    <property type="entry name" value="PAS_4"/>
</dbReference>
<accession>A0A7W6D5V8</accession>
<dbReference type="InterPro" id="IPR003660">
    <property type="entry name" value="HAMP_dom"/>
</dbReference>
<dbReference type="Pfam" id="PF08448">
    <property type="entry name" value="PAS_4"/>
    <property type="match status" value="1"/>
</dbReference>
<evidence type="ECO:0000256" key="2">
    <source>
        <dbReference type="ARBA" id="ARBA00004236"/>
    </source>
</evidence>
<feature type="transmembrane region" description="Helical" evidence="15">
    <location>
        <begin position="213"/>
        <end position="232"/>
    </location>
</feature>
<keyword evidence="7" id="KW-0808">Transferase</keyword>
<evidence type="ECO:0000259" key="16">
    <source>
        <dbReference type="PROSITE" id="PS50109"/>
    </source>
</evidence>
<organism evidence="20 21">
    <name type="scientific">Hansschlegelia beijingensis</name>
    <dbReference type="NCBI Taxonomy" id="1133344"/>
    <lineage>
        <taxon>Bacteria</taxon>
        <taxon>Pseudomonadati</taxon>
        <taxon>Pseudomonadota</taxon>
        <taxon>Alphaproteobacteria</taxon>
        <taxon>Hyphomicrobiales</taxon>
        <taxon>Methylopilaceae</taxon>
        <taxon>Hansschlegelia</taxon>
    </lineage>
</organism>
<feature type="domain" description="Response regulatory" evidence="17">
    <location>
        <begin position="1053"/>
        <end position="1161"/>
    </location>
</feature>
<keyword evidence="6 13" id="KW-0597">Phosphoprotein</keyword>
<comment type="subcellular location">
    <subcellularLocation>
        <location evidence="2">Cell membrane</location>
    </subcellularLocation>
    <subcellularLocation>
        <location evidence="3">Membrane raft</location>
        <topology evidence="3">Multi-pass membrane protein</topology>
    </subcellularLocation>
</comment>
<dbReference type="SUPFAM" id="SSF47384">
    <property type="entry name" value="Homodimeric domain of signal transducing histidine kinase"/>
    <property type="match status" value="1"/>
</dbReference>
<dbReference type="PROSITE" id="PS50110">
    <property type="entry name" value="RESPONSE_REGULATORY"/>
    <property type="match status" value="2"/>
</dbReference>
<dbReference type="AlphaFoldDB" id="A0A7W6D5V8"/>
<reference evidence="20 21" key="1">
    <citation type="submission" date="2020-08" db="EMBL/GenBank/DDBJ databases">
        <title>Genomic Encyclopedia of Type Strains, Phase IV (KMG-IV): sequencing the most valuable type-strain genomes for metagenomic binning, comparative biology and taxonomic classification.</title>
        <authorList>
            <person name="Goeker M."/>
        </authorList>
    </citation>
    <scope>NUCLEOTIDE SEQUENCE [LARGE SCALE GENOMIC DNA]</scope>
    <source>
        <strain evidence="20 21">DSM 25481</strain>
    </source>
</reference>
<protein>
    <recommendedName>
        <fullName evidence="4">histidine kinase</fullName>
        <ecNumber evidence="4">2.7.13.3</ecNumber>
    </recommendedName>
</protein>
<dbReference type="Gene3D" id="3.30.450.20">
    <property type="entry name" value="PAS domain"/>
    <property type="match status" value="2"/>
</dbReference>
<evidence type="ECO:0000256" key="4">
    <source>
        <dbReference type="ARBA" id="ARBA00012438"/>
    </source>
</evidence>
<evidence type="ECO:0000256" key="9">
    <source>
        <dbReference type="ARBA" id="ARBA00022777"/>
    </source>
</evidence>
<comment type="caution">
    <text evidence="20">The sequence shown here is derived from an EMBL/GenBank/DDBJ whole genome shotgun (WGS) entry which is preliminary data.</text>
</comment>
<keyword evidence="15" id="KW-0812">Transmembrane</keyword>
<dbReference type="SMART" id="SM00304">
    <property type="entry name" value="HAMP"/>
    <property type="match status" value="1"/>
</dbReference>
<dbReference type="GO" id="GO:0000155">
    <property type="term" value="F:phosphorelay sensor kinase activity"/>
    <property type="evidence" value="ECO:0007669"/>
    <property type="project" value="InterPro"/>
</dbReference>
<evidence type="ECO:0000259" key="17">
    <source>
        <dbReference type="PROSITE" id="PS50110"/>
    </source>
</evidence>
<dbReference type="GO" id="GO:0009927">
    <property type="term" value="F:histidine phosphotransfer kinase activity"/>
    <property type="evidence" value="ECO:0007669"/>
    <property type="project" value="TreeGrafter"/>
</dbReference>
<feature type="domain" description="Response regulatory" evidence="17">
    <location>
        <begin position="928"/>
        <end position="1045"/>
    </location>
</feature>
<dbReference type="InterPro" id="IPR000014">
    <property type="entry name" value="PAS"/>
</dbReference>
<dbReference type="PROSITE" id="PS50885">
    <property type="entry name" value="HAMP"/>
    <property type="match status" value="1"/>
</dbReference>
<dbReference type="GO" id="GO:0005524">
    <property type="term" value="F:ATP binding"/>
    <property type="evidence" value="ECO:0007669"/>
    <property type="project" value="UniProtKB-KW"/>
</dbReference>
<dbReference type="Pfam" id="PF00512">
    <property type="entry name" value="HisKA"/>
    <property type="match status" value="1"/>
</dbReference>
<evidence type="ECO:0000313" key="21">
    <source>
        <dbReference type="Proteomes" id="UP000528964"/>
    </source>
</evidence>
<dbReference type="InterPro" id="IPR005467">
    <property type="entry name" value="His_kinase_dom"/>
</dbReference>
<dbReference type="SUPFAM" id="SSF52172">
    <property type="entry name" value="CheY-like"/>
    <property type="match status" value="2"/>
</dbReference>
<dbReference type="EC" id="2.7.13.3" evidence="4"/>
<dbReference type="PRINTS" id="PR00344">
    <property type="entry name" value="BCTRLSENSOR"/>
</dbReference>
<proteinExistence type="predicted"/>
<evidence type="ECO:0000256" key="14">
    <source>
        <dbReference type="SAM" id="MobiDB-lite"/>
    </source>
</evidence>
<evidence type="ECO:0000259" key="19">
    <source>
        <dbReference type="PROSITE" id="PS50885"/>
    </source>
</evidence>
<evidence type="ECO:0000256" key="3">
    <source>
        <dbReference type="ARBA" id="ARBA00004314"/>
    </source>
</evidence>
<evidence type="ECO:0000256" key="15">
    <source>
        <dbReference type="SAM" id="Phobius"/>
    </source>
</evidence>
<dbReference type="SUPFAM" id="SSF55785">
    <property type="entry name" value="PYP-like sensor domain (PAS domain)"/>
    <property type="match status" value="1"/>
</dbReference>
<gene>
    <name evidence="20" type="ORF">GGR24_002363</name>
</gene>
<evidence type="ECO:0000256" key="11">
    <source>
        <dbReference type="ARBA" id="ARBA00023012"/>
    </source>
</evidence>
<dbReference type="CDD" id="cd18774">
    <property type="entry name" value="PDC2_HK_sensor"/>
    <property type="match status" value="1"/>
</dbReference>
<keyword evidence="10" id="KW-0067">ATP-binding</keyword>
<dbReference type="Gene3D" id="1.10.287.130">
    <property type="match status" value="1"/>
</dbReference>
<feature type="transmembrane region" description="Helical" evidence="15">
    <location>
        <begin position="12"/>
        <end position="33"/>
    </location>
</feature>
<feature type="region of interest" description="Disordered" evidence="14">
    <location>
        <begin position="1163"/>
        <end position="1182"/>
    </location>
</feature>
<dbReference type="InterPro" id="IPR003594">
    <property type="entry name" value="HATPase_dom"/>
</dbReference>
<dbReference type="GO" id="GO:0045121">
    <property type="term" value="C:membrane raft"/>
    <property type="evidence" value="ECO:0007669"/>
    <property type="project" value="UniProtKB-SubCell"/>
</dbReference>
<evidence type="ECO:0000256" key="6">
    <source>
        <dbReference type="ARBA" id="ARBA00022553"/>
    </source>
</evidence>
<dbReference type="PROSITE" id="PS50112">
    <property type="entry name" value="PAS"/>
    <property type="match status" value="1"/>
</dbReference>
<dbReference type="Pfam" id="PF00072">
    <property type="entry name" value="Response_reg"/>
    <property type="match status" value="2"/>
</dbReference>
<dbReference type="PANTHER" id="PTHR43047:SF72">
    <property type="entry name" value="OSMOSENSING HISTIDINE PROTEIN KINASE SLN1"/>
    <property type="match status" value="1"/>
</dbReference>
<keyword evidence="12 15" id="KW-0472">Membrane</keyword>
<keyword evidence="5" id="KW-1003">Cell membrane</keyword>
<feature type="domain" description="Histidine kinase" evidence="16">
    <location>
        <begin position="691"/>
        <end position="910"/>
    </location>
</feature>
<keyword evidence="8" id="KW-0547">Nucleotide-binding</keyword>
<dbReference type="NCBIfam" id="TIGR00229">
    <property type="entry name" value="sensory_box"/>
    <property type="match status" value="1"/>
</dbReference>
<dbReference type="InterPro" id="IPR036097">
    <property type="entry name" value="HisK_dim/P_sf"/>
</dbReference>
<feature type="transmembrane region" description="Helical" evidence="15">
    <location>
        <begin position="482"/>
        <end position="505"/>
    </location>
</feature>
<dbReference type="PANTHER" id="PTHR43047">
    <property type="entry name" value="TWO-COMPONENT HISTIDINE PROTEIN KINASE"/>
    <property type="match status" value="1"/>
</dbReference>
<dbReference type="InterPro" id="IPR001789">
    <property type="entry name" value="Sig_transdc_resp-reg_receiver"/>
</dbReference>
<feature type="domain" description="PAS" evidence="18">
    <location>
        <begin position="559"/>
        <end position="633"/>
    </location>
</feature>
<evidence type="ECO:0000256" key="1">
    <source>
        <dbReference type="ARBA" id="ARBA00000085"/>
    </source>
</evidence>
<dbReference type="SUPFAM" id="SSF158472">
    <property type="entry name" value="HAMP domain-like"/>
    <property type="match status" value="1"/>
</dbReference>
<dbReference type="InterPro" id="IPR011006">
    <property type="entry name" value="CheY-like_superfamily"/>
</dbReference>
<dbReference type="SMART" id="SM00388">
    <property type="entry name" value="HisKA"/>
    <property type="match status" value="1"/>
</dbReference>
<feature type="transmembrane region" description="Helical" evidence="15">
    <location>
        <begin position="153"/>
        <end position="171"/>
    </location>
</feature>
<dbReference type="Pfam" id="PF00672">
    <property type="entry name" value="HAMP"/>
    <property type="match status" value="1"/>
</dbReference>
<dbReference type="InterPro" id="IPR036890">
    <property type="entry name" value="HATPase_C_sf"/>
</dbReference>
<evidence type="ECO:0000313" key="20">
    <source>
        <dbReference type="EMBL" id="MBB3973693.1"/>
    </source>
</evidence>
<name>A0A7W6D5V8_9HYPH</name>
<dbReference type="CDD" id="cd00156">
    <property type="entry name" value="REC"/>
    <property type="match status" value="1"/>
</dbReference>
<evidence type="ECO:0000256" key="7">
    <source>
        <dbReference type="ARBA" id="ARBA00022679"/>
    </source>
</evidence>
<sequence>MPPRPISQSRYAFGVCAVVSAICVVGLSMLGIVPDAPPAAQGVDAREPLGLGMGVAVLGAGWSWLLIHARDRRLRMAGYALLALIAAFAVAALVARGLMQADKSPTASPGGLGAVEAALRAASPASCVTLLFAALAVALTHVRSTRAQELRQLVRLLGVSLPLFTLALFVYDPAAVAAIRGFGDVSLTETMALVLLMLAIAFDGPASSLRWQIAYIGVVVVAPLAALTVHFASAERELALAHAASRLRAAATLVGERQDAVVAQTQQLLAVLGRSEAVRTSAPSCASQLAEHLPLNPWVRGLFTVDRDGAITCGNRPGITSVSLADRDYVRAAFADKRLTVSGVFISRGDGEPRIAVVLPLESGGRFDRILAATVDLAAMNDTVERPVMEGASGGRLTLVDSQGVLIARSGAAARVAEPLVQAPFVQRALAGERGPFEAEDLDGERSMFVSQPTLAGQGTLIAAMPRAEVVGPVDQRLNRRLLLIAVILAASLALGVAGSEALVLRPLRRLIAYAGRLEAGDLAARPDTGARGEVGALGRALAVSAAAIQDRERRLAATEALFRGFFDHSPDAQAVVAVEPDGAFRIETWNAAAADLSGIPASHAVGRSPRETFGEARGEAIERDLRRAIALGRVSIVEREVTSSGAPGVFEMVQAPQFAADGTVQRIFVSARDISERKRVERLKNEFVSTVSHELRTPLTSIAGSLGLLAGGAAGTLGDKARHLVAIAHSNSLRLVRLINDILDIEKIEAGRMTFEVRTVLVRELIEQAVGGLSGYAEDLGVRVEVAEGARGLMVRGDPDRLTQVVTNLVGNAIKFSPRGETVTVASAAEGDIVMIAVRDRGPGIPESFQPRLFSKFAQADGSDTRRLGGTGLGLAIAREIVERHAGAISFRSTPGEGSEFEVRLPRHAEPETSVGGRPAESFLRPTVLVCEDDPLVATILVEQMRDAGFDGLAVGTVRAALETVKTQKVDAALVDLCLPDGDGLGLIQELRATPAGARIPVVVVSADVSFGQRDMRAVGLDIAAWLQKPIDMRRLSGLLRRRLRPYGLRPRILHVEDDGDLAKVVSAALSSLADVISVAGLSDARRELAGGRFDLVILDVALEDGSGLDLLPELSAAHPHRIPALVFSAQDIEPASAVDAEVAITKSRSSLLALVEEVRRLTGPPGSDAAPPRVRMGAEP</sequence>
<evidence type="ECO:0000259" key="18">
    <source>
        <dbReference type="PROSITE" id="PS50112"/>
    </source>
</evidence>
<evidence type="ECO:0000256" key="13">
    <source>
        <dbReference type="PROSITE-ProRule" id="PRU00169"/>
    </source>
</evidence>
<dbReference type="FunFam" id="3.30.565.10:FF:000023">
    <property type="entry name" value="PAS domain-containing sensor histidine kinase"/>
    <property type="match status" value="1"/>
</dbReference>
<feature type="modified residue" description="4-aspartylphosphate" evidence="13">
    <location>
        <position position="1101"/>
    </location>
</feature>
<dbReference type="RefSeq" id="WP_183395541.1">
    <property type="nucleotide sequence ID" value="NZ_JACIDR010000003.1"/>
</dbReference>
<evidence type="ECO:0000256" key="8">
    <source>
        <dbReference type="ARBA" id="ARBA00022741"/>
    </source>
</evidence>
<evidence type="ECO:0000256" key="12">
    <source>
        <dbReference type="ARBA" id="ARBA00023136"/>
    </source>
</evidence>
<comment type="catalytic activity">
    <reaction evidence="1">
        <text>ATP + protein L-histidine = ADP + protein N-phospho-L-histidine.</text>
        <dbReference type="EC" id="2.7.13.3"/>
    </reaction>
</comment>
<dbReference type="SMART" id="SM00091">
    <property type="entry name" value="PAS"/>
    <property type="match status" value="1"/>
</dbReference>
<dbReference type="CDD" id="cd12914">
    <property type="entry name" value="PDC1_DGC_like"/>
    <property type="match status" value="1"/>
</dbReference>
<feature type="transmembrane region" description="Helical" evidence="15">
    <location>
        <begin position="79"/>
        <end position="99"/>
    </location>
</feature>
<dbReference type="Gene3D" id="3.40.50.2300">
    <property type="match status" value="2"/>
</dbReference>
<dbReference type="PROSITE" id="PS50109">
    <property type="entry name" value="HIS_KIN"/>
    <property type="match status" value="1"/>
</dbReference>
<dbReference type="CDD" id="cd00082">
    <property type="entry name" value="HisKA"/>
    <property type="match status" value="1"/>
</dbReference>
<keyword evidence="11" id="KW-0902">Two-component regulatory system</keyword>
<keyword evidence="9" id="KW-0418">Kinase</keyword>
<feature type="transmembrane region" description="Helical" evidence="15">
    <location>
        <begin position="119"/>
        <end position="141"/>
    </location>
</feature>
<keyword evidence="21" id="KW-1185">Reference proteome</keyword>
<dbReference type="InterPro" id="IPR035965">
    <property type="entry name" value="PAS-like_dom_sf"/>
</dbReference>
<dbReference type="EMBL" id="JACIDR010000003">
    <property type="protein sequence ID" value="MBB3973693.1"/>
    <property type="molecule type" value="Genomic_DNA"/>
</dbReference>